<dbReference type="InterPro" id="IPR041541">
    <property type="entry name" value="Glutaminase_EF-hand"/>
</dbReference>
<feature type="domain" description="Glutaminase EF-hand" evidence="2">
    <location>
        <begin position="82"/>
        <end position="179"/>
    </location>
</feature>
<comment type="caution">
    <text evidence="3">The sequence shown here is derived from an EMBL/GenBank/DDBJ whole genome shotgun (WGS) entry which is preliminary data.</text>
</comment>
<gene>
    <name evidence="3" type="ORF">GSTENG00003745001</name>
</gene>
<feature type="non-terminal residue" evidence="3">
    <location>
        <position position="1"/>
    </location>
</feature>
<dbReference type="Pfam" id="PF00833">
    <property type="entry name" value="Ribosomal_S17e"/>
    <property type="match status" value="1"/>
</dbReference>
<dbReference type="Gene3D" id="1.10.238.210">
    <property type="match status" value="1"/>
</dbReference>
<feature type="compositionally biased region" description="Polar residues" evidence="1">
    <location>
        <begin position="14"/>
        <end position="25"/>
    </location>
</feature>
<dbReference type="GO" id="GO:0006537">
    <property type="term" value="P:glutamate biosynthetic process"/>
    <property type="evidence" value="ECO:0007669"/>
    <property type="project" value="TreeGrafter"/>
</dbReference>
<dbReference type="OrthoDB" id="9995210at2759"/>
<accession>Q4TBI5</accession>
<dbReference type="GO" id="GO:0003735">
    <property type="term" value="F:structural constituent of ribosome"/>
    <property type="evidence" value="ECO:0007669"/>
    <property type="project" value="InterPro"/>
</dbReference>
<protein>
    <submittedName>
        <fullName evidence="3">(spotted green pufferfish) hypothetical protein</fullName>
    </submittedName>
</protein>
<dbReference type="KEGG" id="tng:GSTEN00003745G001"/>
<dbReference type="GO" id="GO:0006543">
    <property type="term" value="P:L-glutamine catabolic process"/>
    <property type="evidence" value="ECO:0007669"/>
    <property type="project" value="TreeGrafter"/>
</dbReference>
<dbReference type="GO" id="GO:0004359">
    <property type="term" value="F:glutaminase activity"/>
    <property type="evidence" value="ECO:0007669"/>
    <property type="project" value="InterPro"/>
</dbReference>
<organism evidence="3">
    <name type="scientific">Tetraodon nigroviridis</name>
    <name type="common">Spotted green pufferfish</name>
    <name type="synonym">Chelonodon nigroviridis</name>
    <dbReference type="NCBI Taxonomy" id="99883"/>
    <lineage>
        <taxon>Eukaryota</taxon>
        <taxon>Metazoa</taxon>
        <taxon>Chordata</taxon>
        <taxon>Craniata</taxon>
        <taxon>Vertebrata</taxon>
        <taxon>Euteleostomi</taxon>
        <taxon>Actinopterygii</taxon>
        <taxon>Neopterygii</taxon>
        <taxon>Teleostei</taxon>
        <taxon>Neoteleostei</taxon>
        <taxon>Acanthomorphata</taxon>
        <taxon>Eupercaria</taxon>
        <taxon>Tetraodontiformes</taxon>
        <taxon>Tetradontoidea</taxon>
        <taxon>Tetraodontidae</taxon>
        <taxon>Tetraodon</taxon>
    </lineage>
</organism>
<dbReference type="Pfam" id="PF17959">
    <property type="entry name" value="EF-hand_14"/>
    <property type="match status" value="1"/>
</dbReference>
<dbReference type="PANTHER" id="PTHR12544:SF26">
    <property type="entry name" value="GLUTAMINASE"/>
    <property type="match status" value="1"/>
</dbReference>
<dbReference type="PANTHER" id="PTHR12544">
    <property type="entry name" value="GLUTAMINASE"/>
    <property type="match status" value="1"/>
</dbReference>
<evidence type="ECO:0000313" key="3">
    <source>
        <dbReference type="EMBL" id="CAF89747.1"/>
    </source>
</evidence>
<dbReference type="GO" id="GO:0005840">
    <property type="term" value="C:ribosome"/>
    <property type="evidence" value="ECO:0007669"/>
    <property type="project" value="InterPro"/>
</dbReference>
<feature type="region of interest" description="Disordered" evidence="1">
    <location>
        <begin position="1"/>
        <end position="79"/>
    </location>
</feature>
<dbReference type="GO" id="GO:0006412">
    <property type="term" value="P:translation"/>
    <property type="evidence" value="ECO:0007669"/>
    <property type="project" value="InterPro"/>
</dbReference>
<evidence type="ECO:0000256" key="1">
    <source>
        <dbReference type="SAM" id="MobiDB-lite"/>
    </source>
</evidence>
<dbReference type="AlphaFoldDB" id="Q4TBI5"/>
<dbReference type="EMBL" id="CAAE01007124">
    <property type="protein sequence ID" value="CAF89747.1"/>
    <property type="molecule type" value="Genomic_DNA"/>
</dbReference>
<sequence length="372" mass="40409">MEPGPNPEPEDSSHLWSPTQNQVQSVGPGLVQKPISLVSPGPAAGRKPPLPQALVQPEDRGAPLSQPWSGPQPTPSRRRAAADVLFDSFASEQRLHVSQFFEAIWNSGLHKSDPRLRECLVHLRKLQDADGCADRDTFHRCGRLQAVLLCCSDPCFFCSCITGSVSLVLKALQGRFVIPDFCTFTEETQKLFSRCRQLLSVQLSWPLVYGVAVDLLGSDLVHRYVGVDGYSRYDSPFTLTKAGPGPDVHPPNICQNFGLKCESGVCPAGGGNGCNVCRDPSQPADGDGSHHHRSLAAARLRAPAQLDEEDGAPATGQDPDGRRRTQVSALDQELIEVDPDTKEMLKLLDFGSLSNLQVTQPTVGMNFRTPRG</sequence>
<dbReference type="InterPro" id="IPR015868">
    <property type="entry name" value="Glutaminase"/>
</dbReference>
<feature type="region of interest" description="Disordered" evidence="1">
    <location>
        <begin position="302"/>
        <end position="325"/>
    </location>
</feature>
<proteinExistence type="predicted"/>
<dbReference type="InterPro" id="IPR001210">
    <property type="entry name" value="Ribosomal_eS17"/>
</dbReference>
<name>Q4TBI5_TETNG</name>
<reference evidence="3" key="2">
    <citation type="submission" date="2004-02" db="EMBL/GenBank/DDBJ databases">
        <authorList>
            <consortium name="Genoscope"/>
            <consortium name="Whitehead Institute Centre for Genome Research"/>
        </authorList>
    </citation>
    <scope>NUCLEOTIDE SEQUENCE</scope>
</reference>
<evidence type="ECO:0000259" key="2">
    <source>
        <dbReference type="Pfam" id="PF17959"/>
    </source>
</evidence>
<reference evidence="3" key="1">
    <citation type="journal article" date="2004" name="Nature">
        <title>Genome duplication in the teleost fish Tetraodon nigroviridis reveals the early vertebrate proto-karyotype.</title>
        <authorList>
            <person name="Jaillon O."/>
            <person name="Aury J.-M."/>
            <person name="Brunet F."/>
            <person name="Petit J.-L."/>
            <person name="Stange-Thomann N."/>
            <person name="Mauceli E."/>
            <person name="Bouneau L."/>
            <person name="Fischer C."/>
            <person name="Ozouf-Costaz C."/>
            <person name="Bernot A."/>
            <person name="Nicaud S."/>
            <person name="Jaffe D."/>
            <person name="Fisher S."/>
            <person name="Lutfalla G."/>
            <person name="Dossat C."/>
            <person name="Segurens B."/>
            <person name="Dasilva C."/>
            <person name="Salanoubat M."/>
            <person name="Levy M."/>
            <person name="Boudet N."/>
            <person name="Castellano S."/>
            <person name="Anthouard V."/>
            <person name="Jubin C."/>
            <person name="Castelli V."/>
            <person name="Katinka M."/>
            <person name="Vacherie B."/>
            <person name="Biemont C."/>
            <person name="Skalli Z."/>
            <person name="Cattolico L."/>
            <person name="Poulain J."/>
            <person name="De Berardinis V."/>
            <person name="Cruaud C."/>
            <person name="Duprat S."/>
            <person name="Brottier P."/>
            <person name="Coutanceau J.-P."/>
            <person name="Gouzy J."/>
            <person name="Parra G."/>
            <person name="Lardier G."/>
            <person name="Chapple C."/>
            <person name="McKernan K.J."/>
            <person name="McEwan P."/>
            <person name="Bosak S."/>
            <person name="Kellis M."/>
            <person name="Volff J.-N."/>
            <person name="Guigo R."/>
            <person name="Zody M.C."/>
            <person name="Mesirov J."/>
            <person name="Lindblad-Toh K."/>
            <person name="Birren B."/>
            <person name="Nusbaum C."/>
            <person name="Kahn D."/>
            <person name="Robinson-Rechavi M."/>
            <person name="Laudet V."/>
            <person name="Schachter V."/>
            <person name="Quetier F."/>
            <person name="Saurin W."/>
            <person name="Scarpelli C."/>
            <person name="Wincker P."/>
            <person name="Lander E.S."/>
            <person name="Weissenbach J."/>
            <person name="Roest Crollius H."/>
        </authorList>
    </citation>
    <scope>NUCLEOTIDE SEQUENCE [LARGE SCALE GENOMIC DNA]</scope>
</reference>